<dbReference type="PANTHER" id="PTHR24305">
    <property type="entry name" value="CYTOCHROME P450"/>
    <property type="match status" value="1"/>
</dbReference>
<evidence type="ECO:0000313" key="8">
    <source>
        <dbReference type="EMBL" id="CAI6088141.1"/>
    </source>
</evidence>
<keyword evidence="7" id="KW-0812">Transmembrane</keyword>
<accession>A0AA35PZ41</accession>
<dbReference type="InterPro" id="IPR050121">
    <property type="entry name" value="Cytochrome_P450_monoxygenase"/>
</dbReference>
<proteinExistence type="inferred from homology"/>
<dbReference type="PANTHER" id="PTHR24305:SF232">
    <property type="entry name" value="P450, PUTATIVE (EUROFUNG)-RELATED"/>
    <property type="match status" value="1"/>
</dbReference>
<dbReference type="Proteomes" id="UP001160390">
    <property type="component" value="Unassembled WGS sequence"/>
</dbReference>
<dbReference type="SUPFAM" id="SSF48264">
    <property type="entry name" value="Cytochrome P450"/>
    <property type="match status" value="1"/>
</dbReference>
<evidence type="ECO:0000256" key="6">
    <source>
        <dbReference type="PIRSR" id="PIRSR602401-1"/>
    </source>
</evidence>
<dbReference type="GO" id="GO:0005506">
    <property type="term" value="F:iron ion binding"/>
    <property type="evidence" value="ECO:0007669"/>
    <property type="project" value="InterPro"/>
</dbReference>
<dbReference type="GO" id="GO:0004497">
    <property type="term" value="F:monooxygenase activity"/>
    <property type="evidence" value="ECO:0007669"/>
    <property type="project" value="InterPro"/>
</dbReference>
<dbReference type="Gene3D" id="1.10.630.10">
    <property type="entry name" value="Cytochrome P450"/>
    <property type="match status" value="1"/>
</dbReference>
<evidence type="ECO:0000256" key="1">
    <source>
        <dbReference type="ARBA" id="ARBA00001971"/>
    </source>
</evidence>
<dbReference type="GO" id="GO:0020037">
    <property type="term" value="F:heme binding"/>
    <property type="evidence" value="ECO:0007669"/>
    <property type="project" value="InterPro"/>
</dbReference>
<protein>
    <recommendedName>
        <fullName evidence="10">Cytochrome P450</fullName>
    </recommendedName>
</protein>
<keyword evidence="7" id="KW-1133">Transmembrane helix</keyword>
<evidence type="ECO:0000256" key="5">
    <source>
        <dbReference type="ARBA" id="ARBA00023004"/>
    </source>
</evidence>
<keyword evidence="9" id="KW-1185">Reference proteome</keyword>
<evidence type="ECO:0000256" key="3">
    <source>
        <dbReference type="ARBA" id="ARBA00022617"/>
    </source>
</evidence>
<reference evidence="8" key="1">
    <citation type="submission" date="2023-01" db="EMBL/GenBank/DDBJ databases">
        <authorList>
            <person name="Piombo E."/>
        </authorList>
    </citation>
    <scope>NUCLEOTIDE SEQUENCE</scope>
</reference>
<comment type="caution">
    <text evidence="8">The sequence shown here is derived from an EMBL/GenBank/DDBJ whole genome shotgun (WGS) entry which is preliminary data.</text>
</comment>
<evidence type="ECO:0008006" key="10">
    <source>
        <dbReference type="Google" id="ProtNLM"/>
    </source>
</evidence>
<gene>
    <name evidence="8" type="ORF">CCHLO57077_00015667</name>
</gene>
<dbReference type="AlphaFoldDB" id="A0AA35PZ41"/>
<sequence>MDNMLVYGLAGVSTVLIVAMIWRALYPKPYPGIPYNEEAANRILGDIPDLMAVINETQEFSHALFAVTTQKLGVPIAQILFPGVRKPLVIVEDPREIEDIVLRRNREFDKAPMGVDAFQPMFPHSTVSQFTTPELKAQKRLWADVMSTEFLRKTAASNMHQSTLEMLDLWRLKASTIYKDKPFNTADDFANATLDVIWIALVGETAGLTKFEIEKLQNEVDGKSNEHLNLPRGAFVKEEIHYVAEAITRNSNSPSPKWAQRLEMLTPRYRKFRATVTHEINLAMRKALDRFERLEVGRLEDGEEDTCMMDLVLRRRVMEARKANRPMTDPSKDENILDEMFTMLVGGHDSTSSALTWFVKFMEAYPVAQTELRTKLREAFPGPELPSAQEILATNVPYLDAACEEGFRLAGVTKANLRQAVVDTQILGCPIPKGTEIFMNFHINRTPAPADETKRTAGAKAAVAKNGNGFESRAGRDLGIFEPGRWLVQDETTGKETFNPTALPSLAFGGGYRGCSGRKLAYMEFRIVVTLIILSFEFLELPEELKTFSCKERIFRRPNTPHAKLKIL</sequence>
<dbReference type="InterPro" id="IPR002401">
    <property type="entry name" value="Cyt_P450_E_grp-I"/>
</dbReference>
<dbReference type="Pfam" id="PF00067">
    <property type="entry name" value="p450"/>
    <property type="match status" value="2"/>
</dbReference>
<feature type="binding site" description="axial binding residue" evidence="6">
    <location>
        <position position="515"/>
    </location>
    <ligand>
        <name>heme</name>
        <dbReference type="ChEBI" id="CHEBI:30413"/>
    </ligand>
    <ligandPart>
        <name>Fe</name>
        <dbReference type="ChEBI" id="CHEBI:18248"/>
    </ligandPart>
</feature>
<evidence type="ECO:0000256" key="7">
    <source>
        <dbReference type="SAM" id="Phobius"/>
    </source>
</evidence>
<keyword evidence="5 6" id="KW-0408">Iron</keyword>
<organism evidence="8 9">
    <name type="scientific">Clonostachys chloroleuca</name>
    <dbReference type="NCBI Taxonomy" id="1926264"/>
    <lineage>
        <taxon>Eukaryota</taxon>
        <taxon>Fungi</taxon>
        <taxon>Dikarya</taxon>
        <taxon>Ascomycota</taxon>
        <taxon>Pezizomycotina</taxon>
        <taxon>Sordariomycetes</taxon>
        <taxon>Hypocreomycetidae</taxon>
        <taxon>Hypocreales</taxon>
        <taxon>Bionectriaceae</taxon>
        <taxon>Clonostachys</taxon>
    </lineage>
</organism>
<dbReference type="PRINTS" id="PR00385">
    <property type="entry name" value="P450"/>
</dbReference>
<evidence type="ECO:0000313" key="9">
    <source>
        <dbReference type="Proteomes" id="UP001160390"/>
    </source>
</evidence>
<dbReference type="PRINTS" id="PR00463">
    <property type="entry name" value="EP450I"/>
</dbReference>
<feature type="transmembrane region" description="Helical" evidence="7">
    <location>
        <begin position="6"/>
        <end position="26"/>
    </location>
</feature>
<dbReference type="InterPro" id="IPR036396">
    <property type="entry name" value="Cyt_P450_sf"/>
</dbReference>
<evidence type="ECO:0000256" key="2">
    <source>
        <dbReference type="ARBA" id="ARBA00010617"/>
    </source>
</evidence>
<comment type="cofactor">
    <cofactor evidence="1 6">
        <name>heme</name>
        <dbReference type="ChEBI" id="CHEBI:30413"/>
    </cofactor>
</comment>
<comment type="similarity">
    <text evidence="2">Belongs to the cytochrome P450 family.</text>
</comment>
<keyword evidence="3 6" id="KW-0349">Heme</keyword>
<evidence type="ECO:0000256" key="4">
    <source>
        <dbReference type="ARBA" id="ARBA00022723"/>
    </source>
</evidence>
<keyword evidence="4 6" id="KW-0479">Metal-binding</keyword>
<keyword evidence="7" id="KW-0472">Membrane</keyword>
<name>A0AA35PZ41_9HYPO</name>
<dbReference type="GO" id="GO:0016705">
    <property type="term" value="F:oxidoreductase activity, acting on paired donors, with incorporation or reduction of molecular oxygen"/>
    <property type="evidence" value="ECO:0007669"/>
    <property type="project" value="InterPro"/>
</dbReference>
<dbReference type="EMBL" id="CABFNP030000813">
    <property type="protein sequence ID" value="CAI6088141.1"/>
    <property type="molecule type" value="Genomic_DNA"/>
</dbReference>
<dbReference type="InterPro" id="IPR001128">
    <property type="entry name" value="Cyt_P450"/>
</dbReference>